<dbReference type="SUPFAM" id="SSF53807">
    <property type="entry name" value="Helical backbone' metal receptor"/>
    <property type="match status" value="1"/>
</dbReference>
<evidence type="ECO:0000313" key="2">
    <source>
        <dbReference type="Proteomes" id="UP000309561"/>
    </source>
</evidence>
<proteinExistence type="predicted"/>
<dbReference type="Pfam" id="PF01297">
    <property type="entry name" value="ZnuA"/>
    <property type="match status" value="1"/>
</dbReference>
<keyword evidence="2" id="KW-1185">Reference proteome</keyword>
<gene>
    <name evidence="1" type="ORF">FCU45_00580</name>
</gene>
<organism evidence="1 2">
    <name type="scientific">Sulfurimonas crateris</name>
    <dbReference type="NCBI Taxonomy" id="2574727"/>
    <lineage>
        <taxon>Bacteria</taxon>
        <taxon>Pseudomonadati</taxon>
        <taxon>Campylobacterota</taxon>
        <taxon>Epsilonproteobacteria</taxon>
        <taxon>Campylobacterales</taxon>
        <taxon>Sulfurimonadaceae</taxon>
        <taxon>Sulfurimonas</taxon>
    </lineage>
</organism>
<dbReference type="GO" id="GO:0030001">
    <property type="term" value="P:metal ion transport"/>
    <property type="evidence" value="ECO:0007669"/>
    <property type="project" value="InterPro"/>
</dbReference>
<evidence type="ECO:0000313" key="1">
    <source>
        <dbReference type="EMBL" id="TKI70919.1"/>
    </source>
</evidence>
<dbReference type="RefSeq" id="WP_137011235.1">
    <property type="nucleotide sequence ID" value="NZ_SZPX01000001.1"/>
</dbReference>
<protein>
    <submittedName>
        <fullName evidence="1">Zinc ABC transporter substrate-binding protein</fullName>
    </submittedName>
</protein>
<dbReference type="GO" id="GO:0046872">
    <property type="term" value="F:metal ion binding"/>
    <property type="evidence" value="ECO:0007669"/>
    <property type="project" value="InterPro"/>
</dbReference>
<dbReference type="InterPro" id="IPR006127">
    <property type="entry name" value="ZnuA-like"/>
</dbReference>
<sequence length="292" mass="32689">MKKLLTLITLLPLTLLAHLNIAVSYPYIGALTKTIGGEHITTTVLAKGNWDPHFIIPRPSLIAKVRNADALIMNGGQLEIGWLPPLINRAGNPKTSPSSATFLNLSHHVELINKPSEVDRKDGDIHPDGNPHFHLDPKNILHLANTIKEFLISIDRVDKEVYEKNYAEFSKMWNQKMREWSQKMSDKKGLKVIQFHDNLAYFNKAYGVINIGTIEPLPGIPPSSKHVIETIELIKKEGPCCILHDVYHSTKTADFISQKAGIKVVLMPHDIEALENIDNLSALFDHLTSAIK</sequence>
<dbReference type="Proteomes" id="UP000309561">
    <property type="component" value="Unassembled WGS sequence"/>
</dbReference>
<accession>A0A4U2Z9I2</accession>
<dbReference type="PANTHER" id="PTHR42953:SF2">
    <property type="entry name" value="ADHESION PROTEIN"/>
    <property type="match status" value="1"/>
</dbReference>
<dbReference type="AlphaFoldDB" id="A0A4U2Z9I2"/>
<dbReference type="PANTHER" id="PTHR42953">
    <property type="entry name" value="HIGH-AFFINITY ZINC UPTAKE SYSTEM PROTEIN ZNUA-RELATED"/>
    <property type="match status" value="1"/>
</dbReference>
<dbReference type="Gene3D" id="3.40.50.1980">
    <property type="entry name" value="Nitrogenase molybdenum iron protein domain"/>
    <property type="match status" value="2"/>
</dbReference>
<reference evidence="1 2" key="1">
    <citation type="submission" date="2019-04" db="EMBL/GenBank/DDBJ databases">
        <title>Sulfurimonas crateris sp. nov. a facultative anaerobic sulfur-oxidizing chemolithautotrophic bacterium isolated from a terrestrial mud vulcano.</title>
        <authorList>
            <person name="Ratnikova N.M."/>
            <person name="Slobodkin A.I."/>
            <person name="Merkel A.Y."/>
            <person name="Novikov A."/>
            <person name="Bonch-Osmolovskaya E.A."/>
            <person name="Slobodkina G.B."/>
        </authorList>
    </citation>
    <scope>NUCLEOTIDE SEQUENCE [LARGE SCALE GENOMIC DNA]</scope>
    <source>
        <strain evidence="1 2">SN118</strain>
    </source>
</reference>
<dbReference type="InterPro" id="IPR050492">
    <property type="entry name" value="Bact_metal-bind_prot9"/>
</dbReference>
<dbReference type="OrthoDB" id="9810636at2"/>
<name>A0A4U2Z9I2_9BACT</name>
<comment type="caution">
    <text evidence="1">The sequence shown here is derived from an EMBL/GenBank/DDBJ whole genome shotgun (WGS) entry which is preliminary data.</text>
</comment>
<dbReference type="EMBL" id="SZPX01000001">
    <property type="protein sequence ID" value="TKI70919.1"/>
    <property type="molecule type" value="Genomic_DNA"/>
</dbReference>